<feature type="domain" description="PAS" evidence="1">
    <location>
        <begin position="120"/>
        <end position="173"/>
    </location>
</feature>
<gene>
    <name evidence="2" type="ORF">J2753_002632</name>
</gene>
<dbReference type="Pfam" id="PF08448">
    <property type="entry name" value="PAS_4"/>
    <property type="match status" value="1"/>
</dbReference>
<dbReference type="RefSeq" id="WP_209492466.1">
    <property type="nucleotide sequence ID" value="NZ_JAGGLC010000006.1"/>
</dbReference>
<evidence type="ECO:0000259" key="1">
    <source>
        <dbReference type="PROSITE" id="PS50112"/>
    </source>
</evidence>
<reference evidence="2" key="1">
    <citation type="submission" date="2021-03" db="EMBL/GenBank/DDBJ databases">
        <title>Genomic Encyclopedia of Type Strains, Phase IV (KMG-IV): sequencing the most valuable type-strain genomes for metagenomic binning, comparative biology and taxonomic classification.</title>
        <authorList>
            <person name="Goeker M."/>
        </authorList>
    </citation>
    <scope>NUCLEOTIDE SEQUENCE</scope>
    <source>
        <strain evidence="2">DSM 26232</strain>
    </source>
</reference>
<evidence type="ECO:0000313" key="3">
    <source>
        <dbReference type="Proteomes" id="UP000823736"/>
    </source>
</evidence>
<evidence type="ECO:0000313" key="2">
    <source>
        <dbReference type="EMBL" id="MBP1988120.1"/>
    </source>
</evidence>
<name>A0A8T4H0B0_9EURY</name>
<organism evidence="2 3">
    <name type="scientific">Halolamina salifodinae</name>
    <dbReference type="NCBI Taxonomy" id="1202767"/>
    <lineage>
        <taxon>Archaea</taxon>
        <taxon>Methanobacteriati</taxon>
        <taxon>Methanobacteriota</taxon>
        <taxon>Stenosarchaea group</taxon>
        <taxon>Halobacteria</taxon>
        <taxon>Halobacteriales</taxon>
        <taxon>Haloferacaceae</taxon>
    </lineage>
</organism>
<dbReference type="SMART" id="SM00091">
    <property type="entry name" value="PAS"/>
    <property type="match status" value="1"/>
</dbReference>
<keyword evidence="3" id="KW-1185">Reference proteome</keyword>
<dbReference type="InterPro" id="IPR013656">
    <property type="entry name" value="PAS_4"/>
</dbReference>
<dbReference type="InterPro" id="IPR000014">
    <property type="entry name" value="PAS"/>
</dbReference>
<dbReference type="CDD" id="cd00130">
    <property type="entry name" value="PAS"/>
    <property type="match status" value="1"/>
</dbReference>
<dbReference type="OrthoDB" id="342253at2157"/>
<dbReference type="EMBL" id="JAGGLC010000006">
    <property type="protein sequence ID" value="MBP1988120.1"/>
    <property type="molecule type" value="Genomic_DNA"/>
</dbReference>
<dbReference type="PROSITE" id="PS50112">
    <property type="entry name" value="PAS"/>
    <property type="match status" value="1"/>
</dbReference>
<proteinExistence type="predicted"/>
<accession>A0A8T4H0B0</accession>
<sequence length="280" mass="30529">MSDSLRVVAVGEVPPSLADREGFAVQSVSDTGGAMATLETSAVDCLLLDADWAGVPERVRRRFPDVSVVVYAETDAVDLDAVLAVADGFVAREAGETLLAHRLPRIASEKASASAMLDRESARFQELAKSVGVGILSIDQDSVVQFANPAIEDVLGWPPMELEGESLGVLIPDRLRTRHFEGMKEYLSTGERQLDWSGVDLPAEHREGHELEVRISFGEFKHDSEHYFTGVITPVDVDDDLRAALEAAHDSVVNARDRHDDRTLAEAAETLSELLARLEQ</sequence>
<protein>
    <submittedName>
        <fullName evidence="2">PAS domain S-box-containing protein</fullName>
    </submittedName>
</protein>
<dbReference type="InterPro" id="IPR035965">
    <property type="entry name" value="PAS-like_dom_sf"/>
</dbReference>
<dbReference type="NCBIfam" id="TIGR00229">
    <property type="entry name" value="sensory_box"/>
    <property type="match status" value="1"/>
</dbReference>
<dbReference type="Proteomes" id="UP000823736">
    <property type="component" value="Unassembled WGS sequence"/>
</dbReference>
<dbReference type="SUPFAM" id="SSF55785">
    <property type="entry name" value="PYP-like sensor domain (PAS domain)"/>
    <property type="match status" value="1"/>
</dbReference>
<dbReference type="Gene3D" id="3.30.450.20">
    <property type="entry name" value="PAS domain"/>
    <property type="match status" value="1"/>
</dbReference>
<dbReference type="AlphaFoldDB" id="A0A8T4H0B0"/>
<comment type="caution">
    <text evidence="2">The sequence shown here is derived from an EMBL/GenBank/DDBJ whole genome shotgun (WGS) entry which is preliminary data.</text>
</comment>